<evidence type="ECO:0000256" key="10">
    <source>
        <dbReference type="SAM" id="MobiDB-lite"/>
    </source>
</evidence>
<evidence type="ECO:0000256" key="1">
    <source>
        <dbReference type="ARBA" id="ARBA00004141"/>
    </source>
</evidence>
<feature type="compositionally biased region" description="Basic and acidic residues" evidence="10">
    <location>
        <begin position="349"/>
        <end position="358"/>
    </location>
</feature>
<feature type="transmembrane region" description="Helical" evidence="11">
    <location>
        <begin position="187"/>
        <end position="205"/>
    </location>
</feature>
<comment type="subcellular location">
    <subcellularLocation>
        <location evidence="1">Membrane</location>
        <topology evidence="1">Multi-pass membrane protein</topology>
    </subcellularLocation>
</comment>
<feature type="region of interest" description="Disordered" evidence="10">
    <location>
        <begin position="292"/>
        <end position="365"/>
    </location>
</feature>
<keyword evidence="13" id="KW-1185">Reference proteome</keyword>
<dbReference type="FunFam" id="1.20.1080.10:FF:000014">
    <property type="entry name" value="Aquaporin 1"/>
    <property type="match status" value="1"/>
</dbReference>
<dbReference type="AlphaFoldDB" id="A0A1L7WVE3"/>
<keyword evidence="5" id="KW-0677">Repeat</keyword>
<accession>A0A1L7WVE3</accession>
<name>A0A1L7WVE3_9HELO</name>
<dbReference type="Gene3D" id="1.20.1080.10">
    <property type="entry name" value="Glycerol uptake facilitator protein"/>
    <property type="match status" value="1"/>
</dbReference>
<feature type="compositionally biased region" description="Polar residues" evidence="10">
    <location>
        <begin position="305"/>
        <end position="334"/>
    </location>
</feature>
<dbReference type="PANTHER" id="PTHR19139">
    <property type="entry name" value="AQUAPORIN TRANSPORTER"/>
    <property type="match status" value="1"/>
</dbReference>
<dbReference type="STRING" id="576137.A0A1L7WVE3"/>
<dbReference type="PANTHER" id="PTHR19139:SF283">
    <property type="entry name" value="AQUAPORIN"/>
    <property type="match status" value="1"/>
</dbReference>
<dbReference type="Pfam" id="PF00230">
    <property type="entry name" value="MIP"/>
    <property type="match status" value="1"/>
</dbReference>
<feature type="transmembrane region" description="Helical" evidence="11">
    <location>
        <begin position="58"/>
        <end position="79"/>
    </location>
</feature>
<evidence type="ECO:0000256" key="6">
    <source>
        <dbReference type="ARBA" id="ARBA00022989"/>
    </source>
</evidence>
<protein>
    <submittedName>
        <fullName evidence="12">Related to aquaporin</fullName>
    </submittedName>
</protein>
<keyword evidence="6 11" id="KW-1133">Transmembrane helix</keyword>
<evidence type="ECO:0000256" key="4">
    <source>
        <dbReference type="ARBA" id="ARBA00022692"/>
    </source>
</evidence>
<keyword evidence="4 9" id="KW-0812">Transmembrane</keyword>
<evidence type="ECO:0000256" key="7">
    <source>
        <dbReference type="ARBA" id="ARBA00023136"/>
    </source>
</evidence>
<dbReference type="GO" id="GO:0015250">
    <property type="term" value="F:water channel activity"/>
    <property type="evidence" value="ECO:0007669"/>
    <property type="project" value="TreeGrafter"/>
</dbReference>
<evidence type="ECO:0000256" key="5">
    <source>
        <dbReference type="ARBA" id="ARBA00022737"/>
    </source>
</evidence>
<evidence type="ECO:0000313" key="12">
    <source>
        <dbReference type="EMBL" id="CZR56748.1"/>
    </source>
</evidence>
<evidence type="ECO:0000256" key="3">
    <source>
        <dbReference type="ARBA" id="ARBA00022448"/>
    </source>
</evidence>
<sequence>MSVYTKADPLLTRAPTMNINHADTILARGDPLKQIFKNLFEILPSGARGHVVAVVGEFFGTLVFIFLAFSGVEVASASSNKDQGPGKVSTATDQHTPQQLLYIALAAGFSLVVTAWTFFRISGGLFNPAISLGMALIGAITWFRCALLCVAQTVATIAASYIVYALFNGGLNVGVGLQGGTSNAQGVIIEMLLTAQLTFTIFMLAAEQHDATHLAPVGIGLSLFIAELIGVFWTGGAVNPARALAPCIVNHNFPDYHWIYWVGPIAGVLLAVVLYKFVKALEYETAQEQDEYQGAHPMLPRASSRKPSSVVPMTSVHSDSTHSIDATQGNTKTHLQPIKTPKKNSTAEPAKKEEEKSVLPECYAD</sequence>
<evidence type="ECO:0000256" key="11">
    <source>
        <dbReference type="SAM" id="Phobius"/>
    </source>
</evidence>
<dbReference type="EMBL" id="FJOG01000008">
    <property type="protein sequence ID" value="CZR56748.1"/>
    <property type="molecule type" value="Genomic_DNA"/>
</dbReference>
<dbReference type="InterPro" id="IPR000425">
    <property type="entry name" value="MIP"/>
</dbReference>
<keyword evidence="3 9" id="KW-0813">Transport</keyword>
<comment type="similarity">
    <text evidence="2 9">Belongs to the MIP/aquaporin (TC 1.A.8) family.</text>
</comment>
<feature type="transmembrane region" description="Helical" evidence="11">
    <location>
        <begin position="258"/>
        <end position="278"/>
    </location>
</feature>
<feature type="transmembrane region" description="Helical" evidence="11">
    <location>
        <begin position="125"/>
        <end position="143"/>
    </location>
</feature>
<evidence type="ECO:0000256" key="9">
    <source>
        <dbReference type="RuleBase" id="RU000477"/>
    </source>
</evidence>
<gene>
    <name evidence="12" type="ORF">PAC_06637</name>
</gene>
<organism evidence="12 13">
    <name type="scientific">Phialocephala subalpina</name>
    <dbReference type="NCBI Taxonomy" id="576137"/>
    <lineage>
        <taxon>Eukaryota</taxon>
        <taxon>Fungi</taxon>
        <taxon>Dikarya</taxon>
        <taxon>Ascomycota</taxon>
        <taxon>Pezizomycotina</taxon>
        <taxon>Leotiomycetes</taxon>
        <taxon>Helotiales</taxon>
        <taxon>Mollisiaceae</taxon>
        <taxon>Phialocephala</taxon>
        <taxon>Phialocephala fortinii species complex</taxon>
    </lineage>
</organism>
<keyword evidence="7 11" id="KW-0472">Membrane</keyword>
<dbReference type="Proteomes" id="UP000184330">
    <property type="component" value="Unassembled WGS sequence"/>
</dbReference>
<dbReference type="GO" id="GO:0005886">
    <property type="term" value="C:plasma membrane"/>
    <property type="evidence" value="ECO:0007669"/>
    <property type="project" value="TreeGrafter"/>
</dbReference>
<dbReference type="InterPro" id="IPR023271">
    <property type="entry name" value="Aquaporin-like"/>
</dbReference>
<evidence type="ECO:0000256" key="2">
    <source>
        <dbReference type="ARBA" id="ARBA00006175"/>
    </source>
</evidence>
<feature type="transmembrane region" description="Helical" evidence="11">
    <location>
        <begin position="100"/>
        <end position="119"/>
    </location>
</feature>
<feature type="transmembrane region" description="Helical" evidence="11">
    <location>
        <begin position="217"/>
        <end position="238"/>
    </location>
</feature>
<dbReference type="SUPFAM" id="SSF81338">
    <property type="entry name" value="Aquaporin-like"/>
    <property type="match status" value="1"/>
</dbReference>
<proteinExistence type="inferred from homology"/>
<reference evidence="12 13" key="1">
    <citation type="submission" date="2016-03" db="EMBL/GenBank/DDBJ databases">
        <authorList>
            <person name="Ploux O."/>
        </authorList>
    </citation>
    <scope>NUCLEOTIDE SEQUENCE [LARGE SCALE GENOMIC DNA]</scope>
    <source>
        <strain evidence="12 13">UAMH 11012</strain>
    </source>
</reference>
<comment type="catalytic activity">
    <reaction evidence="8">
        <text>H2O(in) = H2O(out)</text>
        <dbReference type="Rhea" id="RHEA:29667"/>
        <dbReference type="ChEBI" id="CHEBI:15377"/>
    </reaction>
</comment>
<dbReference type="OrthoDB" id="3222at2759"/>
<evidence type="ECO:0000256" key="8">
    <source>
        <dbReference type="ARBA" id="ARBA00034651"/>
    </source>
</evidence>
<dbReference type="PRINTS" id="PR00783">
    <property type="entry name" value="MINTRINSICP"/>
</dbReference>
<dbReference type="InterPro" id="IPR034294">
    <property type="entry name" value="Aquaporin_transptr"/>
</dbReference>
<evidence type="ECO:0000313" key="13">
    <source>
        <dbReference type="Proteomes" id="UP000184330"/>
    </source>
</evidence>